<dbReference type="AlphaFoldDB" id="A0A814CM39"/>
<evidence type="ECO:0000313" key="3">
    <source>
        <dbReference type="EMBL" id="CAF0941877.1"/>
    </source>
</evidence>
<reference evidence="3" key="1">
    <citation type="submission" date="2021-02" db="EMBL/GenBank/DDBJ databases">
        <authorList>
            <person name="Nowell W R."/>
        </authorList>
    </citation>
    <scope>NUCLEOTIDE SEQUENCE</scope>
</reference>
<evidence type="ECO:0000256" key="2">
    <source>
        <dbReference type="SAM" id="Phobius"/>
    </source>
</evidence>
<keyword evidence="2" id="KW-0812">Transmembrane</keyword>
<accession>A0A814CM39</accession>
<proteinExistence type="predicted"/>
<organism evidence="3 7">
    <name type="scientific">Didymodactylos carnosus</name>
    <dbReference type="NCBI Taxonomy" id="1234261"/>
    <lineage>
        <taxon>Eukaryota</taxon>
        <taxon>Metazoa</taxon>
        <taxon>Spiralia</taxon>
        <taxon>Gnathifera</taxon>
        <taxon>Rotifera</taxon>
        <taxon>Eurotatoria</taxon>
        <taxon>Bdelloidea</taxon>
        <taxon>Philodinida</taxon>
        <taxon>Philodinidae</taxon>
        <taxon>Didymodactylos</taxon>
    </lineage>
</organism>
<dbReference type="EMBL" id="CAJOBC010002152">
    <property type="protein sequence ID" value="CAF3718353.1"/>
    <property type="molecule type" value="Genomic_DNA"/>
</dbReference>
<protein>
    <submittedName>
        <fullName evidence="3">Uncharacterized protein</fullName>
    </submittedName>
</protein>
<keyword evidence="2" id="KW-1133">Transmembrane helix</keyword>
<dbReference type="EMBL" id="CAJOBA010034598">
    <property type="protein sequence ID" value="CAF3988627.1"/>
    <property type="molecule type" value="Genomic_DNA"/>
</dbReference>
<evidence type="ECO:0000313" key="5">
    <source>
        <dbReference type="EMBL" id="CAF3718353.1"/>
    </source>
</evidence>
<evidence type="ECO:0000313" key="4">
    <source>
        <dbReference type="EMBL" id="CAF1177370.1"/>
    </source>
</evidence>
<dbReference type="EMBL" id="CAJNOQ010002151">
    <property type="protein sequence ID" value="CAF0941877.1"/>
    <property type="molecule type" value="Genomic_DNA"/>
</dbReference>
<keyword evidence="2" id="KW-0472">Membrane</keyword>
<dbReference type="Proteomes" id="UP000682733">
    <property type="component" value="Unassembled WGS sequence"/>
</dbReference>
<sequence length="180" mass="20984">MVKYVTMRRITQILASILSAITVLTIYLAFDFAINNALNKKNARNHQHDHHHHDDEQEGHNHLVRENKSFKNIFQKKNDLTLHQGITRSLSLPHPIDDVKQLQRWDKNKTQVASMNLNDGQQVHQQQQTRRRSRNSKQNQGKSRVIKGKTGVKVNQPVQPQMKKHKTNRTLTVKNIINTK</sequence>
<evidence type="ECO:0000313" key="7">
    <source>
        <dbReference type="Proteomes" id="UP000663829"/>
    </source>
</evidence>
<keyword evidence="7" id="KW-1185">Reference proteome</keyword>
<comment type="caution">
    <text evidence="3">The sequence shown here is derived from an EMBL/GenBank/DDBJ whole genome shotgun (WGS) entry which is preliminary data.</text>
</comment>
<gene>
    <name evidence="3" type="ORF">GPM918_LOCUS10755</name>
    <name evidence="4" type="ORF">OVA965_LOCUS22884</name>
    <name evidence="5" type="ORF">SRO942_LOCUS10758</name>
    <name evidence="6" type="ORF">TMI583_LOCUS23599</name>
</gene>
<feature type="region of interest" description="Disordered" evidence="1">
    <location>
        <begin position="114"/>
        <end position="151"/>
    </location>
</feature>
<dbReference type="Proteomes" id="UP000663829">
    <property type="component" value="Unassembled WGS sequence"/>
</dbReference>
<name>A0A814CM39_9BILA</name>
<dbReference type="EMBL" id="CAJNOK010013072">
    <property type="protein sequence ID" value="CAF1177370.1"/>
    <property type="molecule type" value="Genomic_DNA"/>
</dbReference>
<feature type="transmembrane region" description="Helical" evidence="2">
    <location>
        <begin position="12"/>
        <end position="30"/>
    </location>
</feature>
<dbReference type="Proteomes" id="UP000677228">
    <property type="component" value="Unassembled WGS sequence"/>
</dbReference>
<dbReference type="OrthoDB" id="10055739at2759"/>
<evidence type="ECO:0000313" key="6">
    <source>
        <dbReference type="EMBL" id="CAF3988627.1"/>
    </source>
</evidence>
<evidence type="ECO:0000256" key="1">
    <source>
        <dbReference type="SAM" id="MobiDB-lite"/>
    </source>
</evidence>
<dbReference type="Proteomes" id="UP000681722">
    <property type="component" value="Unassembled WGS sequence"/>
</dbReference>